<dbReference type="GO" id="GO:0005737">
    <property type="term" value="C:cytoplasm"/>
    <property type="evidence" value="ECO:0007669"/>
    <property type="project" value="TreeGrafter"/>
</dbReference>
<dbReference type="PANTHER" id="PTHR11530:SF25">
    <property type="entry name" value="FAD DEPENDENT OXIDOREDUCTASE DOMAIN-CONTAINING PROTEIN"/>
    <property type="match status" value="1"/>
</dbReference>
<evidence type="ECO:0000256" key="5">
    <source>
        <dbReference type="ARBA" id="ARBA00023002"/>
    </source>
</evidence>
<dbReference type="RefSeq" id="XP_056069837.1">
    <property type="nucleotide sequence ID" value="XM_056215590.1"/>
</dbReference>
<keyword evidence="5" id="KW-0560">Oxidoreductase</keyword>
<dbReference type="PIRSF" id="PIRSF000189">
    <property type="entry name" value="D-aa_oxidase"/>
    <property type="match status" value="1"/>
</dbReference>
<feature type="binding site" evidence="6">
    <location>
        <begin position="50"/>
        <end position="51"/>
    </location>
    <ligand>
        <name>FAD</name>
        <dbReference type="ChEBI" id="CHEBI:57692"/>
    </ligand>
</feature>
<feature type="binding site" evidence="6">
    <location>
        <position position="328"/>
    </location>
    <ligand>
        <name>D-dopa</name>
        <dbReference type="ChEBI" id="CHEBI:149689"/>
    </ligand>
</feature>
<dbReference type="SUPFAM" id="SSF54373">
    <property type="entry name" value="FAD-linked reductases, C-terminal domain"/>
    <property type="match status" value="1"/>
</dbReference>
<evidence type="ECO:0000256" key="6">
    <source>
        <dbReference type="PIRSR" id="PIRSR000189-1"/>
    </source>
</evidence>
<evidence type="ECO:0000313" key="9">
    <source>
        <dbReference type="Proteomes" id="UP001140513"/>
    </source>
</evidence>
<feature type="binding site" evidence="6">
    <location>
        <position position="215"/>
    </location>
    <ligand>
        <name>FAD</name>
        <dbReference type="ChEBI" id="CHEBI:57692"/>
    </ligand>
</feature>
<dbReference type="GeneID" id="80910354"/>
<comment type="cofactor">
    <cofactor evidence="1 6">
        <name>FAD</name>
        <dbReference type="ChEBI" id="CHEBI:57692"/>
    </cofactor>
</comment>
<sequence>MIPDSTSPHALIIGGGVTGLVTAWTLLDKGYRVTILAKEWASYGKAQRLTSQIAGALWEFPPAVCGQHTDAISLQHSKRWCMVAYHIWDALAASESLAKLSGVRMKGADFFFPVPIEQDPAQMSKMLEIMSQGVRGFRRDPAIIKERRINPAYGAVDAYEHLAPIIDTDKCMAFLKALVTAKGAKLITRSINGDLFDQEPSLRTEFSADVIINCTGLAGTELAGDKSCYPIRGGLIRVINDGRDFPKLDHALTITADAVHDSNEIVFLVPRNDNILLIGGVAESHEKELNLTLDSPIIKRMRARCEAFLPDLKKARLDSEYPLAQGLRPFRQRNVRVERELRSHGQARDGSSKTSRIVHSYGKGGAGWSLSFGCAGDVLGLVEEALREVPPTPMSLEVVEQSEPVAVEVPMQMLQREMGENLIRAKL</sequence>
<dbReference type="EMBL" id="JAPEUX010000005">
    <property type="protein sequence ID" value="KAJ4351481.1"/>
    <property type="molecule type" value="Genomic_DNA"/>
</dbReference>
<organism evidence="8 9">
    <name type="scientific">Didymosphaeria variabile</name>
    <dbReference type="NCBI Taxonomy" id="1932322"/>
    <lineage>
        <taxon>Eukaryota</taxon>
        <taxon>Fungi</taxon>
        <taxon>Dikarya</taxon>
        <taxon>Ascomycota</taxon>
        <taxon>Pezizomycotina</taxon>
        <taxon>Dothideomycetes</taxon>
        <taxon>Pleosporomycetidae</taxon>
        <taxon>Pleosporales</taxon>
        <taxon>Massarineae</taxon>
        <taxon>Didymosphaeriaceae</taxon>
        <taxon>Didymosphaeria</taxon>
    </lineage>
</organism>
<proteinExistence type="inferred from homology"/>
<comment type="similarity">
    <text evidence="2">Belongs to the DAMOX/DASOX family.</text>
</comment>
<reference evidence="8" key="1">
    <citation type="submission" date="2022-10" db="EMBL/GenBank/DDBJ databases">
        <title>Tapping the CABI collections for fungal endophytes: first genome assemblies for Collariella, Neodidymelliopsis, Ascochyta clinopodiicola, Didymella pomorum, Didymosphaeria variabile, Neocosmospora piperis and Neocucurbitaria cava.</title>
        <authorList>
            <person name="Hill R."/>
        </authorList>
    </citation>
    <scope>NUCLEOTIDE SEQUENCE</scope>
    <source>
        <strain evidence="8">IMI 356815</strain>
    </source>
</reference>
<name>A0A9W8XIY5_9PLEO</name>
<dbReference type="Gene3D" id="3.30.9.10">
    <property type="entry name" value="D-Amino Acid Oxidase, subunit A, domain 2"/>
    <property type="match status" value="1"/>
</dbReference>
<evidence type="ECO:0000256" key="1">
    <source>
        <dbReference type="ARBA" id="ARBA00001974"/>
    </source>
</evidence>
<evidence type="ECO:0000313" key="8">
    <source>
        <dbReference type="EMBL" id="KAJ4351481.1"/>
    </source>
</evidence>
<dbReference type="InterPro" id="IPR023209">
    <property type="entry name" value="DAO"/>
</dbReference>
<comment type="caution">
    <text evidence="8">The sequence shown here is derived from an EMBL/GenBank/DDBJ whole genome shotgun (WGS) entry which is preliminary data.</text>
</comment>
<keyword evidence="9" id="KW-1185">Reference proteome</keyword>
<dbReference type="SUPFAM" id="SSF51971">
    <property type="entry name" value="Nucleotide-binding domain"/>
    <property type="match status" value="1"/>
</dbReference>
<dbReference type="AlphaFoldDB" id="A0A9W8XIY5"/>
<dbReference type="Proteomes" id="UP001140513">
    <property type="component" value="Unassembled WGS sequence"/>
</dbReference>
<dbReference type="PANTHER" id="PTHR11530">
    <property type="entry name" value="D-AMINO ACID OXIDASE"/>
    <property type="match status" value="1"/>
</dbReference>
<evidence type="ECO:0000256" key="2">
    <source>
        <dbReference type="ARBA" id="ARBA00006730"/>
    </source>
</evidence>
<dbReference type="GO" id="GO:0071949">
    <property type="term" value="F:FAD binding"/>
    <property type="evidence" value="ECO:0007669"/>
    <property type="project" value="InterPro"/>
</dbReference>
<dbReference type="Pfam" id="PF01266">
    <property type="entry name" value="DAO"/>
    <property type="match status" value="1"/>
</dbReference>
<dbReference type="InterPro" id="IPR006076">
    <property type="entry name" value="FAD-dep_OxRdtase"/>
</dbReference>
<keyword evidence="4 6" id="KW-0274">FAD</keyword>
<dbReference type="Gene3D" id="3.40.50.720">
    <property type="entry name" value="NAD(P)-binding Rossmann-like Domain"/>
    <property type="match status" value="1"/>
</dbReference>
<keyword evidence="3" id="KW-0285">Flavoprotein</keyword>
<evidence type="ECO:0000256" key="4">
    <source>
        <dbReference type="ARBA" id="ARBA00022827"/>
    </source>
</evidence>
<dbReference type="GO" id="GO:0003884">
    <property type="term" value="F:D-amino-acid oxidase activity"/>
    <property type="evidence" value="ECO:0007669"/>
    <property type="project" value="InterPro"/>
</dbReference>
<evidence type="ECO:0000256" key="3">
    <source>
        <dbReference type="ARBA" id="ARBA00022630"/>
    </source>
</evidence>
<feature type="domain" description="FAD dependent oxidoreductase" evidence="7">
    <location>
        <begin position="10"/>
        <end position="375"/>
    </location>
</feature>
<accession>A0A9W8XIY5</accession>
<gene>
    <name evidence="8" type="ORF">N0V89_006824</name>
</gene>
<protein>
    <recommendedName>
        <fullName evidence="7">FAD dependent oxidoreductase domain-containing protein</fullName>
    </recommendedName>
</protein>
<feature type="binding site" evidence="6">
    <location>
        <position position="365"/>
    </location>
    <ligand>
        <name>D-dopa</name>
        <dbReference type="ChEBI" id="CHEBI:149689"/>
    </ligand>
</feature>
<dbReference type="GO" id="GO:0019478">
    <property type="term" value="P:D-amino acid catabolic process"/>
    <property type="evidence" value="ECO:0007669"/>
    <property type="project" value="TreeGrafter"/>
</dbReference>
<evidence type="ECO:0000259" key="7">
    <source>
        <dbReference type="Pfam" id="PF01266"/>
    </source>
</evidence>
<dbReference type="OrthoDB" id="2015447at2759"/>